<dbReference type="AlphaFoldDB" id="A0A645HFS3"/>
<name>A0A645HFS3_9ZZZZ</name>
<feature type="region of interest" description="Disordered" evidence="1">
    <location>
        <begin position="37"/>
        <end position="80"/>
    </location>
</feature>
<evidence type="ECO:0000313" key="2">
    <source>
        <dbReference type="EMBL" id="MPN34954.1"/>
    </source>
</evidence>
<organism evidence="2">
    <name type="scientific">bioreactor metagenome</name>
    <dbReference type="NCBI Taxonomy" id="1076179"/>
    <lineage>
        <taxon>unclassified sequences</taxon>
        <taxon>metagenomes</taxon>
        <taxon>ecological metagenomes</taxon>
    </lineage>
</organism>
<sequence length="80" mass="9209">MVEEFRSGRDSVVPDDCEADVHAGRRRHLRLPVDRREWVTDRDRHGHHHGDRSGGAGGQRRTRPDRQDGHAGYPGRLCFE</sequence>
<proteinExistence type="predicted"/>
<feature type="region of interest" description="Disordered" evidence="1">
    <location>
        <begin position="1"/>
        <end position="25"/>
    </location>
</feature>
<reference evidence="2" key="1">
    <citation type="submission" date="2019-08" db="EMBL/GenBank/DDBJ databases">
        <authorList>
            <person name="Kucharzyk K."/>
            <person name="Murdoch R.W."/>
            <person name="Higgins S."/>
            <person name="Loffler F."/>
        </authorList>
    </citation>
    <scope>NUCLEOTIDE SEQUENCE</scope>
</reference>
<dbReference type="EMBL" id="VSSQ01088261">
    <property type="protein sequence ID" value="MPN34954.1"/>
    <property type="molecule type" value="Genomic_DNA"/>
</dbReference>
<comment type="caution">
    <text evidence="2">The sequence shown here is derived from an EMBL/GenBank/DDBJ whole genome shotgun (WGS) entry which is preliminary data.</text>
</comment>
<protein>
    <submittedName>
        <fullName evidence="2">Uncharacterized protein</fullName>
    </submittedName>
</protein>
<accession>A0A645HFS3</accession>
<evidence type="ECO:0000256" key="1">
    <source>
        <dbReference type="SAM" id="MobiDB-lite"/>
    </source>
</evidence>
<gene>
    <name evidence="2" type="ORF">SDC9_182448</name>
</gene>